<dbReference type="Pfam" id="PF13302">
    <property type="entry name" value="Acetyltransf_3"/>
    <property type="match status" value="1"/>
</dbReference>
<dbReference type="PANTHER" id="PTHR43415">
    <property type="entry name" value="SPERMIDINE N(1)-ACETYLTRANSFERASE"/>
    <property type="match status" value="1"/>
</dbReference>
<dbReference type="InterPro" id="IPR016181">
    <property type="entry name" value="Acyl_CoA_acyltransferase"/>
</dbReference>
<dbReference type="SUPFAM" id="SSF55729">
    <property type="entry name" value="Acyl-CoA N-acyltransferases (Nat)"/>
    <property type="match status" value="1"/>
</dbReference>
<dbReference type="eggNOG" id="COG1670">
    <property type="taxonomic scope" value="Bacteria"/>
</dbReference>
<accession>A0A073K0L3</accession>
<protein>
    <submittedName>
        <fullName evidence="2">Acetyltransferase</fullName>
    </submittedName>
</protein>
<dbReference type="Gene3D" id="3.40.630.30">
    <property type="match status" value="1"/>
</dbReference>
<evidence type="ECO:0000313" key="3">
    <source>
        <dbReference type="Proteomes" id="UP000027822"/>
    </source>
</evidence>
<name>A0A073K0L3_9BACI</name>
<evidence type="ECO:0000259" key="1">
    <source>
        <dbReference type="PROSITE" id="PS51186"/>
    </source>
</evidence>
<feature type="domain" description="N-acetyltransferase" evidence="1">
    <location>
        <begin position="11"/>
        <end position="174"/>
    </location>
</feature>
<dbReference type="PROSITE" id="PS51186">
    <property type="entry name" value="GNAT"/>
    <property type="match status" value="1"/>
</dbReference>
<organism evidence="2 3">
    <name type="scientific">Bacillus manliponensis</name>
    <dbReference type="NCBI Taxonomy" id="574376"/>
    <lineage>
        <taxon>Bacteria</taxon>
        <taxon>Bacillati</taxon>
        <taxon>Bacillota</taxon>
        <taxon>Bacilli</taxon>
        <taxon>Bacillales</taxon>
        <taxon>Bacillaceae</taxon>
        <taxon>Bacillus</taxon>
        <taxon>Bacillus cereus group</taxon>
    </lineage>
</organism>
<keyword evidence="2" id="KW-0808">Transferase</keyword>
<dbReference type="PANTHER" id="PTHR43415:SF4">
    <property type="entry name" value="N-ACETYLTRANSFERASE DOMAIN-CONTAINING PROTEIN"/>
    <property type="match status" value="1"/>
</dbReference>
<evidence type="ECO:0000313" key="2">
    <source>
        <dbReference type="EMBL" id="KEK20035.1"/>
    </source>
</evidence>
<dbReference type="STRING" id="574376.BAMA_19975"/>
<sequence length="188" mass="22642">MEQVYIQGEKIVMRMIQEKDMYPLWQQIYKDEKPEWKKWDAPYFPFVRQEFSVFKENLSVKLKKDPYSQLLFQVDGDIVGSVGYYWEHEPSRWLEIGITIYDPSYWNGGYGTEALQLYVDLLFKNMEIGRVGLTTWSGNERMMKVAEKIGMKLEGRMRKCRYYNGEYYDSIRMGMIREEWEVLRNVQG</sequence>
<dbReference type="InterPro" id="IPR000182">
    <property type="entry name" value="GNAT_dom"/>
</dbReference>
<dbReference type="Proteomes" id="UP000027822">
    <property type="component" value="Unassembled WGS sequence"/>
</dbReference>
<dbReference type="OrthoDB" id="9795206at2"/>
<dbReference type="EMBL" id="JOTN01000005">
    <property type="protein sequence ID" value="KEK20035.1"/>
    <property type="molecule type" value="Genomic_DNA"/>
</dbReference>
<reference evidence="2 3" key="1">
    <citation type="submission" date="2014-06" db="EMBL/GenBank/DDBJ databases">
        <title>Draft genome sequence of Bacillus manliponensis JCM 15802 (MCCC 1A00708).</title>
        <authorList>
            <person name="Lai Q."/>
            <person name="Liu Y."/>
            <person name="Shao Z."/>
        </authorList>
    </citation>
    <scope>NUCLEOTIDE SEQUENCE [LARGE SCALE GENOMIC DNA]</scope>
    <source>
        <strain evidence="2 3">JCM 15802</strain>
    </source>
</reference>
<dbReference type="CDD" id="cd04301">
    <property type="entry name" value="NAT_SF"/>
    <property type="match status" value="1"/>
</dbReference>
<comment type="caution">
    <text evidence="2">The sequence shown here is derived from an EMBL/GenBank/DDBJ whole genome shotgun (WGS) entry which is preliminary data.</text>
</comment>
<keyword evidence="3" id="KW-1185">Reference proteome</keyword>
<gene>
    <name evidence="2" type="ORF">BAMA_19975</name>
</gene>
<dbReference type="AlphaFoldDB" id="A0A073K0L3"/>
<proteinExistence type="predicted"/>
<dbReference type="GO" id="GO:0016747">
    <property type="term" value="F:acyltransferase activity, transferring groups other than amino-acyl groups"/>
    <property type="evidence" value="ECO:0007669"/>
    <property type="project" value="InterPro"/>
</dbReference>
<dbReference type="RefSeq" id="WP_034638342.1">
    <property type="nucleotide sequence ID" value="NZ_CBCSJC010000007.1"/>
</dbReference>